<comment type="similarity">
    <text evidence="2">Belongs to the ABC transporter superfamily. ABCA family. CPR flippase (TC 3.A.1.211) subfamily.</text>
</comment>
<dbReference type="CDD" id="cd03263">
    <property type="entry name" value="ABC_subfamily_A"/>
    <property type="match status" value="1"/>
</dbReference>
<gene>
    <name evidence="11" type="ORF">OLC1_LOCUS19477</name>
</gene>
<comment type="subcellular location">
    <subcellularLocation>
        <location evidence="1">Membrane</location>
        <topology evidence="1">Multi-pass membrane protein</topology>
    </subcellularLocation>
</comment>
<organism evidence="11 12">
    <name type="scientific">Oldenlandia corymbosa var. corymbosa</name>
    <dbReference type="NCBI Taxonomy" id="529605"/>
    <lineage>
        <taxon>Eukaryota</taxon>
        <taxon>Viridiplantae</taxon>
        <taxon>Streptophyta</taxon>
        <taxon>Embryophyta</taxon>
        <taxon>Tracheophyta</taxon>
        <taxon>Spermatophyta</taxon>
        <taxon>Magnoliopsida</taxon>
        <taxon>eudicotyledons</taxon>
        <taxon>Gunneridae</taxon>
        <taxon>Pentapetalae</taxon>
        <taxon>asterids</taxon>
        <taxon>lamiids</taxon>
        <taxon>Gentianales</taxon>
        <taxon>Rubiaceae</taxon>
        <taxon>Rubioideae</taxon>
        <taxon>Spermacoceae</taxon>
        <taxon>Hedyotis-Oldenlandia complex</taxon>
        <taxon>Oldenlandia</taxon>
    </lineage>
</organism>
<evidence type="ECO:0000256" key="9">
    <source>
        <dbReference type="SAM" id="Phobius"/>
    </source>
</evidence>
<dbReference type="InterPro" id="IPR017871">
    <property type="entry name" value="ABC_transporter-like_CS"/>
</dbReference>
<evidence type="ECO:0000256" key="8">
    <source>
        <dbReference type="ARBA" id="ARBA00023136"/>
    </source>
</evidence>
<evidence type="ECO:0000313" key="12">
    <source>
        <dbReference type="Proteomes" id="UP001161247"/>
    </source>
</evidence>
<dbReference type="EMBL" id="OX459124">
    <property type="protein sequence ID" value="CAI9112243.1"/>
    <property type="molecule type" value="Genomic_DNA"/>
</dbReference>
<keyword evidence="5" id="KW-0547">Nucleotide-binding</keyword>
<dbReference type="SMART" id="SM00382">
    <property type="entry name" value="AAA"/>
    <property type="match status" value="1"/>
</dbReference>
<evidence type="ECO:0000256" key="1">
    <source>
        <dbReference type="ARBA" id="ARBA00004141"/>
    </source>
</evidence>
<dbReference type="Pfam" id="PF12698">
    <property type="entry name" value="ABC2_membrane_3"/>
    <property type="match status" value="1"/>
</dbReference>
<evidence type="ECO:0000313" key="11">
    <source>
        <dbReference type="EMBL" id="CAI9112243.1"/>
    </source>
</evidence>
<feature type="transmembrane region" description="Helical" evidence="9">
    <location>
        <begin position="188"/>
        <end position="221"/>
    </location>
</feature>
<sequence>MASTAYDFQDSSLANFDVIMWYNTTKRPLPWISSSLIDLGSLPSAMNMICRALIDVLTVSSSNFESGGLVPYMVSVKERRMWAAHVVGEGRMEGEGHFIWMVMRAAVWNAFLEYLLRRPVRMTLEFTGEMPSPQTLVRGSDDASKLGALCFPLVLLQLFPVILTSLVYEKQQKLTIMMKMHGLGDAPYWVISYLYFLIICSLYILCFVAFGLLAGLTFFTLNSVSIQLVFYFLHLNLLISSAFLLEKLFDNVKTVSVVGFILVLGSWIFSVALFTRLFEDASFPRSYLIAMELFPGLSLYRGLYDFHEYSKQALKLGTDGIRWRSLRDKNSGMKEVLMIMAAEWAVFLVISYCANKYTASEGCGRLFRRSQKTTSSFDKSHSQLKEPGVLVQLDKQDIDQEIEKVQQLLSGPTSGYPVISDKLQKTYPAQDGNPEKHAVKSLSLAIAHGECFGLLGPNGAGKTSSISMLTGLTKPSSGTAFIGGLDLRTQMKEIYASMGVCPQHDLLWDTLTGREHLNFYGRLKNLTGANLSQAVDDSLAKVNLLRGGDADKLSMQYSGGMKRRLSLAISLIGDPKVVYLDEPSTGLDPASRNLLWDAVSQAKQNRAIILTTHSMEEAEHLCDRIGIFVDGSLQCLGSPDELKHRYGGTYVFTMSTSPKNEKDVEELAKNLSKNAKRTYHISGTQKFEIPKADVKLSDVFQYVKVARKRFTVKAWEIADTTMEDVFIKVARESSMST</sequence>
<dbReference type="PROSITE" id="PS00211">
    <property type="entry name" value="ABC_TRANSPORTER_1"/>
    <property type="match status" value="1"/>
</dbReference>
<dbReference type="GO" id="GO:0016887">
    <property type="term" value="F:ATP hydrolysis activity"/>
    <property type="evidence" value="ECO:0007669"/>
    <property type="project" value="InterPro"/>
</dbReference>
<dbReference type="GO" id="GO:0005524">
    <property type="term" value="F:ATP binding"/>
    <property type="evidence" value="ECO:0007669"/>
    <property type="project" value="UniProtKB-KW"/>
</dbReference>
<dbReference type="Gene3D" id="3.40.50.300">
    <property type="entry name" value="P-loop containing nucleotide triphosphate hydrolases"/>
    <property type="match status" value="1"/>
</dbReference>
<feature type="transmembrane region" description="Helical" evidence="9">
    <location>
        <begin position="146"/>
        <end position="168"/>
    </location>
</feature>
<evidence type="ECO:0000259" key="10">
    <source>
        <dbReference type="PROSITE" id="PS50893"/>
    </source>
</evidence>
<evidence type="ECO:0000256" key="3">
    <source>
        <dbReference type="ARBA" id="ARBA00022448"/>
    </source>
</evidence>
<dbReference type="AlphaFoldDB" id="A0AAV1DZZ4"/>
<evidence type="ECO:0000256" key="2">
    <source>
        <dbReference type="ARBA" id="ARBA00008526"/>
    </source>
</evidence>
<evidence type="ECO:0000256" key="7">
    <source>
        <dbReference type="ARBA" id="ARBA00022989"/>
    </source>
</evidence>
<feature type="transmembrane region" description="Helical" evidence="9">
    <location>
        <begin position="257"/>
        <end position="278"/>
    </location>
</feature>
<feature type="domain" description="ABC transporter" evidence="10">
    <location>
        <begin position="418"/>
        <end position="655"/>
    </location>
</feature>
<dbReference type="InterPro" id="IPR013525">
    <property type="entry name" value="ABC2_TM"/>
</dbReference>
<dbReference type="PROSITE" id="PS50893">
    <property type="entry name" value="ABC_TRANSPORTER_2"/>
    <property type="match status" value="1"/>
</dbReference>
<dbReference type="PANTHER" id="PTHR19229">
    <property type="entry name" value="ATP-BINDING CASSETTE TRANSPORTER SUBFAMILY A ABCA"/>
    <property type="match status" value="1"/>
</dbReference>
<keyword evidence="3" id="KW-0813">Transport</keyword>
<dbReference type="Proteomes" id="UP001161247">
    <property type="component" value="Chromosome 7"/>
</dbReference>
<evidence type="ECO:0000256" key="4">
    <source>
        <dbReference type="ARBA" id="ARBA00022692"/>
    </source>
</evidence>
<reference evidence="11" key="1">
    <citation type="submission" date="2023-03" db="EMBL/GenBank/DDBJ databases">
        <authorList>
            <person name="Julca I."/>
        </authorList>
    </citation>
    <scope>NUCLEOTIDE SEQUENCE</scope>
</reference>
<proteinExistence type="inferred from homology"/>
<feature type="transmembrane region" description="Helical" evidence="9">
    <location>
        <begin position="228"/>
        <end position="245"/>
    </location>
</feature>
<dbReference type="GO" id="GO:0016020">
    <property type="term" value="C:membrane"/>
    <property type="evidence" value="ECO:0007669"/>
    <property type="project" value="UniProtKB-SubCell"/>
</dbReference>
<dbReference type="GO" id="GO:0005319">
    <property type="term" value="F:lipid transporter activity"/>
    <property type="evidence" value="ECO:0007669"/>
    <property type="project" value="TreeGrafter"/>
</dbReference>
<protein>
    <submittedName>
        <fullName evidence="11">OLC1v1012662C1</fullName>
    </submittedName>
</protein>
<keyword evidence="7 9" id="KW-1133">Transmembrane helix</keyword>
<evidence type="ECO:0000256" key="6">
    <source>
        <dbReference type="ARBA" id="ARBA00022840"/>
    </source>
</evidence>
<keyword evidence="8 9" id="KW-0472">Membrane</keyword>
<name>A0AAV1DZZ4_OLDCO</name>
<dbReference type="Pfam" id="PF24526">
    <property type="entry name" value="ABCA12_C"/>
    <property type="match status" value="1"/>
</dbReference>
<dbReference type="FunFam" id="3.40.50.300:FF:000665">
    <property type="entry name" value="ABC transporter A family member 2"/>
    <property type="match status" value="1"/>
</dbReference>
<keyword evidence="4 9" id="KW-0812">Transmembrane</keyword>
<evidence type="ECO:0000256" key="5">
    <source>
        <dbReference type="ARBA" id="ARBA00022741"/>
    </source>
</evidence>
<dbReference type="InterPro" id="IPR026082">
    <property type="entry name" value="ABCA"/>
</dbReference>
<dbReference type="InterPro" id="IPR003439">
    <property type="entry name" value="ABC_transporter-like_ATP-bd"/>
</dbReference>
<keyword evidence="6" id="KW-0067">ATP-binding</keyword>
<dbReference type="GO" id="GO:0140359">
    <property type="term" value="F:ABC-type transporter activity"/>
    <property type="evidence" value="ECO:0007669"/>
    <property type="project" value="InterPro"/>
</dbReference>
<dbReference type="InterPro" id="IPR003593">
    <property type="entry name" value="AAA+_ATPase"/>
</dbReference>
<keyword evidence="12" id="KW-1185">Reference proteome</keyword>
<accession>A0AAV1DZZ4</accession>
<dbReference type="Pfam" id="PF00005">
    <property type="entry name" value="ABC_tran"/>
    <property type="match status" value="1"/>
</dbReference>
<dbReference type="PANTHER" id="PTHR19229:SF211">
    <property type="entry name" value="ABC TRANSPORTER A FAMILY MEMBER 7-LIKE ISOFORM X1"/>
    <property type="match status" value="1"/>
</dbReference>
<dbReference type="SUPFAM" id="SSF52540">
    <property type="entry name" value="P-loop containing nucleoside triphosphate hydrolases"/>
    <property type="match status" value="1"/>
</dbReference>
<dbReference type="InterPro" id="IPR027417">
    <property type="entry name" value="P-loop_NTPase"/>
</dbReference>